<evidence type="ECO:0000256" key="5">
    <source>
        <dbReference type="ARBA" id="ARBA00011748"/>
    </source>
</evidence>
<dbReference type="GO" id="GO:1903561">
    <property type="term" value="C:extracellular vesicle"/>
    <property type="evidence" value="ECO:0007669"/>
    <property type="project" value="UniProtKB-SubCell"/>
</dbReference>
<evidence type="ECO:0000256" key="9">
    <source>
        <dbReference type="ARBA" id="ARBA00023157"/>
    </source>
</evidence>
<evidence type="ECO:0000256" key="8">
    <source>
        <dbReference type="ARBA" id="ARBA00022801"/>
    </source>
</evidence>
<dbReference type="FunFam" id="3.20.20.80:FF:000068">
    <property type="entry name" value="hexosaminidase D isoform X1"/>
    <property type="match status" value="1"/>
</dbReference>
<keyword evidence="11" id="KW-0326">Glycosidase</keyword>
<evidence type="ECO:0000256" key="2">
    <source>
        <dbReference type="ARBA" id="ARBA00004123"/>
    </source>
</evidence>
<evidence type="ECO:0000256" key="17">
    <source>
        <dbReference type="ARBA" id="ARBA00079523"/>
    </source>
</evidence>
<keyword evidence="9" id="KW-1015">Disulfide bond</keyword>
<evidence type="ECO:0000313" key="20">
    <source>
        <dbReference type="EMBL" id="CAH2292129.1"/>
    </source>
</evidence>
<evidence type="ECO:0000256" key="4">
    <source>
        <dbReference type="ARBA" id="ARBA00006285"/>
    </source>
</evidence>
<dbReference type="InterPro" id="IPR015883">
    <property type="entry name" value="Glyco_hydro_20_cat"/>
</dbReference>
<keyword evidence="7" id="KW-0963">Cytoplasm</keyword>
<protein>
    <recommendedName>
        <fullName evidence="15">Hexosaminidase D</fullName>
        <ecNumber evidence="6">3.2.1.52</ecNumber>
    </recommendedName>
    <alternativeName>
        <fullName evidence="12">Beta-N-acetylhexosaminidase</fullName>
    </alternativeName>
    <alternativeName>
        <fullName evidence="16">Beta-hexosaminidase D</fullName>
    </alternativeName>
    <alternativeName>
        <fullName evidence="17">Hexosaminidase domain-containing protein</fullName>
    </alternativeName>
    <alternativeName>
        <fullName evidence="18">N-acetyl-beta-galactosaminidase</fullName>
    </alternativeName>
</protein>
<evidence type="ECO:0000256" key="13">
    <source>
        <dbReference type="ARBA" id="ARBA00034305"/>
    </source>
</evidence>
<dbReference type="CDD" id="cd06565">
    <property type="entry name" value="GH20_GcnA-like"/>
    <property type="match status" value="1"/>
</dbReference>
<evidence type="ECO:0000256" key="14">
    <source>
        <dbReference type="ARBA" id="ARBA00056985"/>
    </source>
</evidence>
<dbReference type="SUPFAM" id="SSF51445">
    <property type="entry name" value="(Trans)glycosidases"/>
    <property type="match status" value="1"/>
</dbReference>
<comment type="subcellular location">
    <subcellularLocation>
        <location evidence="3">Cytoplasm</location>
    </subcellularLocation>
    <subcellularLocation>
        <location evidence="13">Extracellular vesicle</location>
    </subcellularLocation>
    <subcellularLocation>
        <location evidence="2">Nucleus</location>
    </subcellularLocation>
</comment>
<gene>
    <name evidence="20" type="ORF">PECUL_23A043150</name>
</gene>
<dbReference type="EMBL" id="OW240916">
    <property type="protein sequence ID" value="CAH2292129.1"/>
    <property type="molecule type" value="Genomic_DNA"/>
</dbReference>
<keyword evidence="8" id="KW-0378">Hydrolase</keyword>
<dbReference type="EC" id="3.2.1.52" evidence="6"/>
<dbReference type="PANTHER" id="PTHR21040:SF6">
    <property type="entry name" value="HEXOSAMINIDASE D"/>
    <property type="match status" value="1"/>
</dbReference>
<comment type="subunit">
    <text evidence="5">Homodimer; disulfide-linked.</text>
</comment>
<dbReference type="GO" id="GO:0004563">
    <property type="term" value="F:beta-N-acetylhexosaminidase activity"/>
    <property type="evidence" value="ECO:0007669"/>
    <property type="project" value="UniProtKB-EC"/>
</dbReference>
<evidence type="ECO:0000259" key="19">
    <source>
        <dbReference type="Pfam" id="PF00728"/>
    </source>
</evidence>
<evidence type="ECO:0000256" key="3">
    <source>
        <dbReference type="ARBA" id="ARBA00004496"/>
    </source>
</evidence>
<name>A0AAD1S3N0_PELCU</name>
<accession>A0AAD1S3N0</accession>
<proteinExistence type="inferred from homology"/>
<sequence>MDGKHGADKGQLTKGTKVNFELILVHLDLKGAPPKVSYLAKILPLFSSLGANGLLIEYEDTFPYFGELLPLRAAHAYSPEEICEILRLAKLHNLEVIPLIQTFGHMEFVLKHKEFSHLREIPTYPNSLNPHRAESHQLIQAMLQQVMDLHPDIQWLHIGSDEVYYLGEGEESKLLRTERSLTVVKIFLSHLRAVATHVVSRFPGVKPIAWDDMLREASACTLTESGVPSLVQPMIWDYTANLDVENRITLVEKYQQCGFQKIWLASAFKGATGTNQQLTHIAHHLENHRHWLQVAEAVPQSILQGMALTGWQRYDHFSVLCELLPVAIPSLAVCLQFLKHGSCSEQVIGSVKSILGMPHLEIENFVR</sequence>
<reference evidence="20" key="1">
    <citation type="submission" date="2022-03" db="EMBL/GenBank/DDBJ databases">
        <authorList>
            <person name="Alioto T."/>
            <person name="Alioto T."/>
            <person name="Gomez Garrido J."/>
        </authorList>
    </citation>
    <scope>NUCLEOTIDE SEQUENCE</scope>
</reference>
<dbReference type="GO" id="GO:0005975">
    <property type="term" value="P:carbohydrate metabolic process"/>
    <property type="evidence" value="ECO:0007669"/>
    <property type="project" value="InterPro"/>
</dbReference>
<dbReference type="Pfam" id="PF00728">
    <property type="entry name" value="Glyco_hydro_20"/>
    <property type="match status" value="1"/>
</dbReference>
<dbReference type="InterPro" id="IPR038901">
    <property type="entry name" value="HEXDC-like"/>
</dbReference>
<feature type="domain" description="Glycoside hydrolase family 20 catalytic" evidence="19">
    <location>
        <begin position="75"/>
        <end position="239"/>
    </location>
</feature>
<dbReference type="PANTHER" id="PTHR21040">
    <property type="entry name" value="BCDNA.GH04120"/>
    <property type="match status" value="1"/>
</dbReference>
<evidence type="ECO:0000256" key="7">
    <source>
        <dbReference type="ARBA" id="ARBA00022490"/>
    </source>
</evidence>
<evidence type="ECO:0000256" key="11">
    <source>
        <dbReference type="ARBA" id="ARBA00023295"/>
    </source>
</evidence>
<organism evidence="20 21">
    <name type="scientific">Pelobates cultripes</name>
    <name type="common">Western spadefoot toad</name>
    <dbReference type="NCBI Taxonomy" id="61616"/>
    <lineage>
        <taxon>Eukaryota</taxon>
        <taxon>Metazoa</taxon>
        <taxon>Chordata</taxon>
        <taxon>Craniata</taxon>
        <taxon>Vertebrata</taxon>
        <taxon>Euteleostomi</taxon>
        <taxon>Amphibia</taxon>
        <taxon>Batrachia</taxon>
        <taxon>Anura</taxon>
        <taxon>Pelobatoidea</taxon>
        <taxon>Pelobatidae</taxon>
        <taxon>Pelobates</taxon>
    </lineage>
</organism>
<evidence type="ECO:0000313" key="21">
    <source>
        <dbReference type="Proteomes" id="UP001295444"/>
    </source>
</evidence>
<dbReference type="Proteomes" id="UP001295444">
    <property type="component" value="Chromosome 05"/>
</dbReference>
<dbReference type="InterPro" id="IPR017853">
    <property type="entry name" value="GH"/>
</dbReference>
<evidence type="ECO:0000256" key="10">
    <source>
        <dbReference type="ARBA" id="ARBA00023242"/>
    </source>
</evidence>
<dbReference type="GO" id="GO:0005737">
    <property type="term" value="C:cytoplasm"/>
    <property type="evidence" value="ECO:0007669"/>
    <property type="project" value="UniProtKB-SubCell"/>
</dbReference>
<dbReference type="GO" id="GO:0005634">
    <property type="term" value="C:nucleus"/>
    <property type="evidence" value="ECO:0007669"/>
    <property type="project" value="UniProtKB-SubCell"/>
</dbReference>
<evidence type="ECO:0000256" key="18">
    <source>
        <dbReference type="ARBA" id="ARBA00081277"/>
    </source>
</evidence>
<dbReference type="Gene3D" id="3.20.20.80">
    <property type="entry name" value="Glycosidases"/>
    <property type="match status" value="1"/>
</dbReference>
<comment type="function">
    <text evidence="14">Has hexosaminidase activity. Responsible for the cleavage of the monosaccharides N-acetylglucosamine (GlcNAc) and N-acetylgalactosamine (GalNAc) from cellular substrates. Has a preference for galactosaminide over glucosaminide substrates.</text>
</comment>
<evidence type="ECO:0000256" key="1">
    <source>
        <dbReference type="ARBA" id="ARBA00001231"/>
    </source>
</evidence>
<evidence type="ECO:0000256" key="12">
    <source>
        <dbReference type="ARBA" id="ARBA00030512"/>
    </source>
</evidence>
<dbReference type="AlphaFoldDB" id="A0AAD1S3N0"/>
<evidence type="ECO:0000256" key="16">
    <source>
        <dbReference type="ARBA" id="ARBA00077169"/>
    </source>
</evidence>
<keyword evidence="21" id="KW-1185">Reference proteome</keyword>
<evidence type="ECO:0000256" key="6">
    <source>
        <dbReference type="ARBA" id="ARBA00012663"/>
    </source>
</evidence>
<comment type="catalytic activity">
    <reaction evidence="1">
        <text>Hydrolysis of terminal non-reducing N-acetyl-D-hexosamine residues in N-acetyl-beta-D-hexosaminides.</text>
        <dbReference type="EC" id="3.2.1.52"/>
    </reaction>
</comment>
<comment type="similarity">
    <text evidence="4">Belongs to the glycosyl hydrolase 20 family.</text>
</comment>
<evidence type="ECO:0000256" key="15">
    <source>
        <dbReference type="ARBA" id="ARBA00070154"/>
    </source>
</evidence>
<keyword evidence="10" id="KW-0539">Nucleus</keyword>